<evidence type="ECO:0000313" key="1">
    <source>
        <dbReference type="EMBL" id="QKV55806.1"/>
    </source>
</evidence>
<name>A0A6N1XCV5_9BURK</name>
<dbReference type="KEGG" id="aant:HUK68_23070"/>
<evidence type="ECO:0000313" key="2">
    <source>
        <dbReference type="Proteomes" id="UP000509579"/>
    </source>
</evidence>
<organism evidence="1 2">
    <name type="scientific">Comamonas antarctica</name>
    <dbReference type="NCBI Taxonomy" id="2743470"/>
    <lineage>
        <taxon>Bacteria</taxon>
        <taxon>Pseudomonadati</taxon>
        <taxon>Pseudomonadota</taxon>
        <taxon>Betaproteobacteria</taxon>
        <taxon>Burkholderiales</taxon>
        <taxon>Comamonadaceae</taxon>
        <taxon>Comamonas</taxon>
    </lineage>
</organism>
<accession>A0A6N1XCV5</accession>
<reference evidence="1 2" key="1">
    <citation type="submission" date="2020-06" db="EMBL/GenBank/DDBJ databases">
        <title>Acidovorax antarctica sp. nov., isolated from Corinth ice sheet soil, Antarctic Fields Peninsula.</title>
        <authorList>
            <person name="Xu Q."/>
            <person name="Peng F."/>
        </authorList>
    </citation>
    <scope>NUCLEOTIDE SEQUENCE [LARGE SCALE GENOMIC DNA]</scope>
    <source>
        <strain evidence="1 2">16-35-5</strain>
        <plasmid evidence="1 2">unnamed2</plasmid>
    </source>
</reference>
<proteinExistence type="predicted"/>
<gene>
    <name evidence="1" type="ORF">HUK68_23070</name>
</gene>
<dbReference type="AlphaFoldDB" id="A0A6N1XCV5"/>
<keyword evidence="1" id="KW-0614">Plasmid</keyword>
<protein>
    <submittedName>
        <fullName evidence="1">Uncharacterized protein</fullName>
    </submittedName>
</protein>
<keyword evidence="2" id="KW-1185">Reference proteome</keyword>
<geneLocation type="plasmid" evidence="1 2">
    <name>unnamed2</name>
</geneLocation>
<dbReference type="EMBL" id="CP054842">
    <property type="protein sequence ID" value="QKV55806.1"/>
    <property type="molecule type" value="Genomic_DNA"/>
</dbReference>
<sequence length="188" mass="21881">MKIQDINYICKQMLNINPPPILDSNVLRILAKCDSKLEQMFILGAYEFIRQRCPAAPTLSTSSVRIGERTYEGIWLWEPWFAWDLDDLPEDKRGGPSALLFVPQFQSPEKNITHDLALFYGDDNGSPKWLLKHVIEIDGYGVHKDRRVKDDLRDFGLSYSVYRFYEETDKPLDWFRKIVYNDAESGGI</sequence>
<dbReference type="Proteomes" id="UP000509579">
    <property type="component" value="Plasmid unnamed2"/>
</dbReference>
<dbReference type="RefSeq" id="WP_175506585.1">
    <property type="nucleotide sequence ID" value="NZ_CP054842.1"/>
</dbReference>